<dbReference type="InterPro" id="IPR011006">
    <property type="entry name" value="CheY-like_superfamily"/>
</dbReference>
<keyword evidence="6" id="KW-0238">DNA-binding</keyword>
<dbReference type="RefSeq" id="WP_068646466.1">
    <property type="nucleotide sequence ID" value="NZ_CP043611.1"/>
</dbReference>
<dbReference type="InterPro" id="IPR001789">
    <property type="entry name" value="Sig_transdc_resp-reg_receiver"/>
</dbReference>
<dbReference type="OrthoDB" id="342399at2"/>
<evidence type="ECO:0000313" key="12">
    <source>
        <dbReference type="Proteomes" id="UP000077355"/>
    </source>
</evidence>
<dbReference type="PROSITE" id="PS50110">
    <property type="entry name" value="RESPONSE_REGULATORY"/>
    <property type="match status" value="1"/>
</dbReference>
<dbReference type="SUPFAM" id="SSF52172">
    <property type="entry name" value="CheY-like"/>
    <property type="match status" value="1"/>
</dbReference>
<comment type="caution">
    <text evidence="11">The sequence shown here is derived from an EMBL/GenBank/DDBJ whole genome shotgun (WGS) entry which is preliminary data.</text>
</comment>
<keyword evidence="5" id="KW-0805">Transcription regulation</keyword>
<evidence type="ECO:0000259" key="9">
    <source>
        <dbReference type="PROSITE" id="PS01124"/>
    </source>
</evidence>
<dbReference type="GO" id="GO:0005737">
    <property type="term" value="C:cytoplasm"/>
    <property type="evidence" value="ECO:0007669"/>
    <property type="project" value="UniProtKB-SubCell"/>
</dbReference>
<dbReference type="SMART" id="SM00342">
    <property type="entry name" value="HTH_ARAC"/>
    <property type="match status" value="1"/>
</dbReference>
<evidence type="ECO:0000256" key="1">
    <source>
        <dbReference type="ARBA" id="ARBA00004496"/>
    </source>
</evidence>
<dbReference type="Gene3D" id="1.10.10.60">
    <property type="entry name" value="Homeodomain-like"/>
    <property type="match status" value="2"/>
</dbReference>
<dbReference type="PROSITE" id="PS00041">
    <property type="entry name" value="HTH_ARAC_FAMILY_1"/>
    <property type="match status" value="1"/>
</dbReference>
<name>A0A168QKH8_9BACL</name>
<dbReference type="SMART" id="SM00448">
    <property type="entry name" value="REC"/>
    <property type="match status" value="1"/>
</dbReference>
<dbReference type="EMBL" id="LVJI01000002">
    <property type="protein sequence ID" value="OAB47884.1"/>
    <property type="molecule type" value="Genomic_DNA"/>
</dbReference>
<evidence type="ECO:0000256" key="6">
    <source>
        <dbReference type="ARBA" id="ARBA00023125"/>
    </source>
</evidence>
<evidence type="ECO:0000259" key="10">
    <source>
        <dbReference type="PROSITE" id="PS50110"/>
    </source>
</evidence>
<keyword evidence="3 8" id="KW-0597">Phosphoprotein</keyword>
<dbReference type="SUPFAM" id="SSF46689">
    <property type="entry name" value="Homeodomain-like"/>
    <property type="match status" value="2"/>
</dbReference>
<keyword evidence="7" id="KW-0804">Transcription</keyword>
<evidence type="ECO:0000256" key="3">
    <source>
        <dbReference type="ARBA" id="ARBA00022553"/>
    </source>
</evidence>
<dbReference type="Gene3D" id="3.40.50.2300">
    <property type="match status" value="1"/>
</dbReference>
<organism evidence="11 12">
    <name type="scientific">Paenibacillus antarcticus</name>
    <dbReference type="NCBI Taxonomy" id="253703"/>
    <lineage>
        <taxon>Bacteria</taxon>
        <taxon>Bacillati</taxon>
        <taxon>Bacillota</taxon>
        <taxon>Bacilli</taxon>
        <taxon>Bacillales</taxon>
        <taxon>Paenibacillaceae</taxon>
        <taxon>Paenibacillus</taxon>
    </lineage>
</organism>
<evidence type="ECO:0000313" key="11">
    <source>
        <dbReference type="EMBL" id="OAB47884.1"/>
    </source>
</evidence>
<dbReference type="InterPro" id="IPR020449">
    <property type="entry name" value="Tscrpt_reg_AraC-type_HTH"/>
</dbReference>
<dbReference type="GO" id="GO:0000160">
    <property type="term" value="P:phosphorelay signal transduction system"/>
    <property type="evidence" value="ECO:0007669"/>
    <property type="project" value="UniProtKB-KW"/>
</dbReference>
<accession>A0A168QKH8</accession>
<dbReference type="InterPro" id="IPR051552">
    <property type="entry name" value="HptR"/>
</dbReference>
<sequence>MLNRSSNYRVMIVDDEPILRMGIYHLCNWSEYGIEFVAQASNGSEALQLIEQVNPHVVITDIVMPVMDGVELTKLLRKRFPDIKLVVLSSYSEFDYVREVFKYGVTDYLLKPKVTAEELVTLIQSLCSNLDTSLVSHTPNPKVPDLGLLITECLLNKGDRQLEFLSELSNHFTNNQFHIVKCSSSLLLSKTSMTQTELERSIIDLAQTYLGDFSHASYFLNNECSLIINADQDQMENFMIALNQFTSSAKQSLQYVTFVLSHAFSILTSLPSVNERLSLCTGKMIYFNHKHYISEGSISLDIATIPFDIVEFTSFIHNLDFEQSKNKLKALFQQIESAQASDEYSLKRFCQNLIYTIINTIEQMKLPYSELGSTKIKLFKTIDLAVDVDELLQIINQFIDQIEMEISAKAGRRNTAILSRIYDYVNENYAQDIMLSELAAELHLNYSYLSYYFKQQTNENLTTYINKVRIEHAKQLLLNWDLSISEISRMTGFSEHNYFSKVFKKITGMTPAEYRNQTR</sequence>
<dbReference type="Pfam" id="PF12833">
    <property type="entry name" value="HTH_18"/>
    <property type="match status" value="1"/>
</dbReference>
<feature type="domain" description="Response regulatory" evidence="10">
    <location>
        <begin position="9"/>
        <end position="126"/>
    </location>
</feature>
<dbReference type="CDD" id="cd17536">
    <property type="entry name" value="REC_YesN-like"/>
    <property type="match status" value="1"/>
</dbReference>
<dbReference type="InterPro" id="IPR009057">
    <property type="entry name" value="Homeodomain-like_sf"/>
</dbReference>
<dbReference type="Pfam" id="PF00072">
    <property type="entry name" value="Response_reg"/>
    <property type="match status" value="1"/>
</dbReference>
<dbReference type="AlphaFoldDB" id="A0A168QKH8"/>
<dbReference type="PRINTS" id="PR00032">
    <property type="entry name" value="HTHARAC"/>
</dbReference>
<evidence type="ECO:0008006" key="13">
    <source>
        <dbReference type="Google" id="ProtNLM"/>
    </source>
</evidence>
<dbReference type="Proteomes" id="UP000077355">
    <property type="component" value="Unassembled WGS sequence"/>
</dbReference>
<evidence type="ECO:0000256" key="8">
    <source>
        <dbReference type="PROSITE-ProRule" id="PRU00169"/>
    </source>
</evidence>
<dbReference type="PANTHER" id="PTHR42713">
    <property type="entry name" value="HISTIDINE KINASE-RELATED"/>
    <property type="match status" value="1"/>
</dbReference>
<dbReference type="InterPro" id="IPR018062">
    <property type="entry name" value="HTH_AraC-typ_CS"/>
</dbReference>
<dbReference type="GO" id="GO:0043565">
    <property type="term" value="F:sequence-specific DNA binding"/>
    <property type="evidence" value="ECO:0007669"/>
    <property type="project" value="InterPro"/>
</dbReference>
<comment type="subcellular location">
    <subcellularLocation>
        <location evidence="1">Cytoplasm</location>
    </subcellularLocation>
</comment>
<dbReference type="PROSITE" id="PS01124">
    <property type="entry name" value="HTH_ARAC_FAMILY_2"/>
    <property type="match status" value="1"/>
</dbReference>
<evidence type="ECO:0000256" key="4">
    <source>
        <dbReference type="ARBA" id="ARBA00023012"/>
    </source>
</evidence>
<reference evidence="11 12" key="1">
    <citation type="submission" date="2016-03" db="EMBL/GenBank/DDBJ databases">
        <title>Draft genome sequence of Paenibacillus antarcticus CECT 5836.</title>
        <authorList>
            <person name="Shin S.-K."/>
            <person name="Yi H."/>
        </authorList>
    </citation>
    <scope>NUCLEOTIDE SEQUENCE [LARGE SCALE GENOMIC DNA]</scope>
    <source>
        <strain evidence="11 12">CECT 5836</strain>
    </source>
</reference>
<protein>
    <recommendedName>
        <fullName evidence="13">DNA-binding response regulator</fullName>
    </recommendedName>
</protein>
<proteinExistence type="predicted"/>
<keyword evidence="2" id="KW-0963">Cytoplasm</keyword>
<keyword evidence="12" id="KW-1185">Reference proteome</keyword>
<dbReference type="InterPro" id="IPR018060">
    <property type="entry name" value="HTH_AraC"/>
</dbReference>
<dbReference type="GO" id="GO:0003700">
    <property type="term" value="F:DNA-binding transcription factor activity"/>
    <property type="evidence" value="ECO:0007669"/>
    <property type="project" value="InterPro"/>
</dbReference>
<evidence type="ECO:0000256" key="7">
    <source>
        <dbReference type="ARBA" id="ARBA00023163"/>
    </source>
</evidence>
<feature type="modified residue" description="4-aspartylphosphate" evidence="8">
    <location>
        <position position="61"/>
    </location>
</feature>
<evidence type="ECO:0000256" key="5">
    <source>
        <dbReference type="ARBA" id="ARBA00023015"/>
    </source>
</evidence>
<feature type="domain" description="HTH araC/xylS-type" evidence="9">
    <location>
        <begin position="419"/>
        <end position="517"/>
    </location>
</feature>
<keyword evidence="4" id="KW-0902">Two-component regulatory system</keyword>
<evidence type="ECO:0000256" key="2">
    <source>
        <dbReference type="ARBA" id="ARBA00022490"/>
    </source>
</evidence>
<dbReference type="PANTHER" id="PTHR42713:SF3">
    <property type="entry name" value="TRANSCRIPTIONAL REGULATORY PROTEIN HPTR"/>
    <property type="match status" value="1"/>
</dbReference>
<gene>
    <name evidence="11" type="ORF">PBAT_03145</name>
</gene>